<name>A0A9D1S168_9MICC</name>
<keyword evidence="6 10" id="KW-0547">Nucleotide-binding</keyword>
<dbReference type="GO" id="GO:0052381">
    <property type="term" value="F:tRNA dimethylallyltransferase activity"/>
    <property type="evidence" value="ECO:0007669"/>
    <property type="project" value="UniProtKB-UniRule"/>
</dbReference>
<evidence type="ECO:0000256" key="4">
    <source>
        <dbReference type="ARBA" id="ARBA00022679"/>
    </source>
</evidence>
<evidence type="ECO:0000256" key="3">
    <source>
        <dbReference type="ARBA" id="ARBA00005842"/>
    </source>
</evidence>
<feature type="site" description="Interaction with substrate tRNA" evidence="10">
    <location>
        <position position="130"/>
    </location>
</feature>
<dbReference type="InterPro" id="IPR027417">
    <property type="entry name" value="P-loop_NTPase"/>
</dbReference>
<gene>
    <name evidence="10 14" type="primary">miaA</name>
    <name evidence="14" type="ORF">H9871_03710</name>
</gene>
<reference evidence="14" key="1">
    <citation type="journal article" date="2021" name="PeerJ">
        <title>Extensive microbial diversity within the chicken gut microbiome revealed by metagenomics and culture.</title>
        <authorList>
            <person name="Gilroy R."/>
            <person name="Ravi A."/>
            <person name="Getino M."/>
            <person name="Pursley I."/>
            <person name="Horton D.L."/>
            <person name="Alikhan N.F."/>
            <person name="Baker D."/>
            <person name="Gharbi K."/>
            <person name="Hall N."/>
            <person name="Watson M."/>
            <person name="Adriaenssens E.M."/>
            <person name="Foster-Nyarko E."/>
            <person name="Jarju S."/>
            <person name="Secka A."/>
            <person name="Antonio M."/>
            <person name="Oren A."/>
            <person name="Chaudhuri R.R."/>
            <person name="La Ragione R."/>
            <person name="Hildebrand F."/>
            <person name="Pallen M.J."/>
        </authorList>
    </citation>
    <scope>NUCLEOTIDE SEQUENCE</scope>
    <source>
        <strain evidence="14">ChiHejej3B27-3195</strain>
    </source>
</reference>
<evidence type="ECO:0000256" key="9">
    <source>
        <dbReference type="ARBA" id="ARBA00049563"/>
    </source>
</evidence>
<sequence length="329" mass="36320">MGVPRPGDGPPPLVVLSGATATGKSDLAISLAEHLDGEIVNADAMQLYRGMDIGTAKVPPAEQREIPHHQIDVLDVTQEASVAHYQRSTRELVPQIRARGRTPILVGGSGLYVRAAIDTIDFPPTDPDLRDRLTTQLRLEGAEALREELRRTDPSSAESIRDDRRLVRALEVVRLTGRPFTSFMPQREYCPVMEPVIQLGLTMDRAVLHERIRHRVQHMTQAGLLDEVRELDQRGLREGITASKAIGYQQFLAVLDGTSTVAEAEEATATATRKLARKQETWFRADPRIHWIPGPAPENSTNGTSLLQRALSVIRHGEDPGADQRSGQV</sequence>
<dbReference type="PANTHER" id="PTHR11088:SF60">
    <property type="entry name" value="TRNA DIMETHYLALLYLTRANSFERASE"/>
    <property type="match status" value="1"/>
</dbReference>
<evidence type="ECO:0000256" key="10">
    <source>
        <dbReference type="HAMAP-Rule" id="MF_00185"/>
    </source>
</evidence>
<comment type="caution">
    <text evidence="10">Lacks conserved residue(s) required for the propagation of feature annotation.</text>
</comment>
<feature type="binding site" evidence="10">
    <location>
        <begin position="18"/>
        <end position="25"/>
    </location>
    <ligand>
        <name>ATP</name>
        <dbReference type="ChEBI" id="CHEBI:30616"/>
    </ligand>
</feature>
<dbReference type="Pfam" id="PF01715">
    <property type="entry name" value="IPPT"/>
    <property type="match status" value="1"/>
</dbReference>
<evidence type="ECO:0000256" key="7">
    <source>
        <dbReference type="ARBA" id="ARBA00022840"/>
    </source>
</evidence>
<evidence type="ECO:0000313" key="14">
    <source>
        <dbReference type="EMBL" id="HIW99229.1"/>
    </source>
</evidence>
<organism evidence="14 15">
    <name type="scientific">Candidatus Nesterenkonia stercoripullorum</name>
    <dbReference type="NCBI Taxonomy" id="2838701"/>
    <lineage>
        <taxon>Bacteria</taxon>
        <taxon>Bacillati</taxon>
        <taxon>Actinomycetota</taxon>
        <taxon>Actinomycetes</taxon>
        <taxon>Micrococcales</taxon>
        <taxon>Micrococcaceae</taxon>
        <taxon>Nesterenkonia</taxon>
    </lineage>
</organism>
<comment type="similarity">
    <text evidence="3 10 13">Belongs to the IPP transferase family.</text>
</comment>
<evidence type="ECO:0000256" key="12">
    <source>
        <dbReference type="RuleBase" id="RU003784"/>
    </source>
</evidence>
<dbReference type="GO" id="GO:0006400">
    <property type="term" value="P:tRNA modification"/>
    <property type="evidence" value="ECO:0007669"/>
    <property type="project" value="TreeGrafter"/>
</dbReference>
<accession>A0A9D1S168</accession>
<dbReference type="EC" id="2.5.1.75" evidence="10"/>
<feature type="site" description="Interaction with substrate tRNA" evidence="10">
    <location>
        <position position="109"/>
    </location>
</feature>
<dbReference type="SUPFAM" id="SSF52540">
    <property type="entry name" value="P-loop containing nucleoside triphosphate hydrolases"/>
    <property type="match status" value="1"/>
</dbReference>
<evidence type="ECO:0000256" key="8">
    <source>
        <dbReference type="ARBA" id="ARBA00022842"/>
    </source>
</evidence>
<reference evidence="14" key="2">
    <citation type="submission" date="2021-04" db="EMBL/GenBank/DDBJ databases">
        <authorList>
            <person name="Gilroy R."/>
        </authorList>
    </citation>
    <scope>NUCLEOTIDE SEQUENCE</scope>
    <source>
        <strain evidence="14">ChiHejej3B27-3195</strain>
    </source>
</reference>
<keyword evidence="4 10" id="KW-0808">Transferase</keyword>
<dbReference type="EMBL" id="DXGD01000134">
    <property type="protein sequence ID" value="HIW99229.1"/>
    <property type="molecule type" value="Genomic_DNA"/>
</dbReference>
<evidence type="ECO:0000256" key="1">
    <source>
        <dbReference type="ARBA" id="ARBA00001946"/>
    </source>
</evidence>
<comment type="cofactor">
    <cofactor evidence="1 10">
        <name>Mg(2+)</name>
        <dbReference type="ChEBI" id="CHEBI:18420"/>
    </cofactor>
</comment>
<dbReference type="PANTHER" id="PTHR11088">
    <property type="entry name" value="TRNA DIMETHYLALLYLTRANSFERASE"/>
    <property type="match status" value="1"/>
</dbReference>
<feature type="binding site" evidence="10">
    <location>
        <begin position="20"/>
        <end position="25"/>
    </location>
    <ligand>
        <name>substrate</name>
    </ligand>
</feature>
<dbReference type="Gene3D" id="1.10.20.140">
    <property type="match status" value="1"/>
</dbReference>
<comment type="caution">
    <text evidence="14">The sequence shown here is derived from an EMBL/GenBank/DDBJ whole genome shotgun (WGS) entry which is preliminary data.</text>
</comment>
<dbReference type="InterPro" id="IPR039657">
    <property type="entry name" value="Dimethylallyltransferase"/>
</dbReference>
<proteinExistence type="inferred from homology"/>
<protein>
    <recommendedName>
        <fullName evidence="10">tRNA dimethylallyltransferase</fullName>
        <ecNumber evidence="10">2.5.1.75</ecNumber>
    </recommendedName>
    <alternativeName>
        <fullName evidence="10">Dimethylallyl diphosphate:tRNA dimethylallyltransferase</fullName>
        <shortName evidence="10">DMAPP:tRNA dimethylallyltransferase</shortName>
        <shortName evidence="10">DMATase</shortName>
    </alternativeName>
    <alternativeName>
        <fullName evidence="10">Isopentenyl-diphosphate:tRNA isopentenyltransferase</fullName>
        <shortName evidence="10">IPP transferase</shortName>
        <shortName evidence="10">IPPT</shortName>
        <shortName evidence="10">IPTase</shortName>
    </alternativeName>
</protein>
<comment type="catalytic activity">
    <reaction evidence="9 10 11">
        <text>adenosine(37) in tRNA + dimethylallyl diphosphate = N(6)-dimethylallyladenosine(37) in tRNA + diphosphate</text>
        <dbReference type="Rhea" id="RHEA:26482"/>
        <dbReference type="Rhea" id="RHEA-COMP:10162"/>
        <dbReference type="Rhea" id="RHEA-COMP:10375"/>
        <dbReference type="ChEBI" id="CHEBI:33019"/>
        <dbReference type="ChEBI" id="CHEBI:57623"/>
        <dbReference type="ChEBI" id="CHEBI:74411"/>
        <dbReference type="ChEBI" id="CHEBI:74415"/>
        <dbReference type="EC" id="2.5.1.75"/>
    </reaction>
</comment>
<evidence type="ECO:0000256" key="2">
    <source>
        <dbReference type="ARBA" id="ARBA00003213"/>
    </source>
</evidence>
<dbReference type="AlphaFoldDB" id="A0A9D1S168"/>
<dbReference type="Gene3D" id="3.40.50.300">
    <property type="entry name" value="P-loop containing nucleotide triphosphate hydrolases"/>
    <property type="match status" value="1"/>
</dbReference>
<dbReference type="GO" id="GO:0005524">
    <property type="term" value="F:ATP binding"/>
    <property type="evidence" value="ECO:0007669"/>
    <property type="project" value="UniProtKB-UniRule"/>
</dbReference>
<keyword evidence="7 10" id="KW-0067">ATP-binding</keyword>
<keyword evidence="5 10" id="KW-0819">tRNA processing</keyword>
<dbReference type="HAMAP" id="MF_00185">
    <property type="entry name" value="IPP_trans"/>
    <property type="match status" value="1"/>
</dbReference>
<keyword evidence="8 10" id="KW-0460">Magnesium</keyword>
<evidence type="ECO:0000256" key="11">
    <source>
        <dbReference type="RuleBase" id="RU003783"/>
    </source>
</evidence>
<comment type="function">
    <text evidence="2 10 12">Catalyzes the transfer of a dimethylallyl group onto the adenine at position 37 in tRNAs that read codons beginning with uridine, leading to the formation of N6-(dimethylallyl)adenosine (i(6)A).</text>
</comment>
<evidence type="ECO:0000256" key="6">
    <source>
        <dbReference type="ARBA" id="ARBA00022741"/>
    </source>
</evidence>
<dbReference type="InterPro" id="IPR018022">
    <property type="entry name" value="IPT"/>
</dbReference>
<dbReference type="NCBIfam" id="TIGR00174">
    <property type="entry name" value="miaA"/>
    <property type="match status" value="1"/>
</dbReference>
<evidence type="ECO:0000256" key="5">
    <source>
        <dbReference type="ARBA" id="ARBA00022694"/>
    </source>
</evidence>
<comment type="subunit">
    <text evidence="10">Monomer.</text>
</comment>
<evidence type="ECO:0000256" key="13">
    <source>
        <dbReference type="RuleBase" id="RU003785"/>
    </source>
</evidence>
<dbReference type="Proteomes" id="UP000824151">
    <property type="component" value="Unassembled WGS sequence"/>
</dbReference>
<evidence type="ECO:0000313" key="15">
    <source>
        <dbReference type="Proteomes" id="UP000824151"/>
    </source>
</evidence>